<dbReference type="InterPro" id="IPR001478">
    <property type="entry name" value="PDZ"/>
</dbReference>
<accession>A0A4R7KVY3</accession>
<proteinExistence type="inferred from homology"/>
<keyword evidence="9" id="KW-1185">Reference proteome</keyword>
<protein>
    <submittedName>
        <fullName evidence="8">Carboxyl-terminal processing protease</fullName>
    </submittedName>
</protein>
<dbReference type="NCBIfam" id="TIGR00225">
    <property type="entry name" value="prc"/>
    <property type="match status" value="1"/>
</dbReference>
<gene>
    <name evidence="8" type="ORF">EDD71_101138</name>
</gene>
<dbReference type="InterPro" id="IPR005151">
    <property type="entry name" value="Tail-specific_protease"/>
</dbReference>
<dbReference type="CDD" id="cd06782">
    <property type="entry name" value="cpPDZ_CPP-like"/>
    <property type="match status" value="1"/>
</dbReference>
<sequence>MAEKNDSFYDKTRGKKKLSIRNVIILILITNLITAGVILYAPIAGRRTVSADEYKFLNQFKKMITVKDIVENNYINKVDENKMVEGAIKGMVDAVGDPYTVFLNQKEYQDLMTQTTGSYAGIGTYVGDKEGRIVVIAPIEDSPAEKAGIKSGDIILKVNDQDVSAKEMDKAVSLMKGKPGTAVKLTLYREGVGTKEISITRATITMKTVKGEMLKDNIGYIRITQFDENTASSFRNTLNGLKAKGMKGLILDLRDNPGGLLVSSTEIADMILGEGKIVSTVDKSGKEEVIKSDQNKLDLPLAVLVNGGSASASEILSGAIKDFKAGTLIGTKTFGKGIVQNIIDLHDGSAVKVTMAKYYTPSGASIQGVGITPDIVIDLPEKVKQNPGDIKPEDDTQLQKAIEIIKSKI</sequence>
<dbReference type="PANTHER" id="PTHR32060">
    <property type="entry name" value="TAIL-SPECIFIC PROTEASE"/>
    <property type="match status" value="1"/>
</dbReference>
<evidence type="ECO:0000256" key="6">
    <source>
        <dbReference type="SAM" id="Phobius"/>
    </source>
</evidence>
<dbReference type="InterPro" id="IPR041489">
    <property type="entry name" value="PDZ_6"/>
</dbReference>
<dbReference type="Gene3D" id="3.30.750.44">
    <property type="match status" value="1"/>
</dbReference>
<dbReference type="GO" id="GO:0030288">
    <property type="term" value="C:outer membrane-bounded periplasmic space"/>
    <property type="evidence" value="ECO:0007669"/>
    <property type="project" value="TreeGrafter"/>
</dbReference>
<dbReference type="SUPFAM" id="SSF50156">
    <property type="entry name" value="PDZ domain-like"/>
    <property type="match status" value="1"/>
</dbReference>
<evidence type="ECO:0000256" key="1">
    <source>
        <dbReference type="ARBA" id="ARBA00009179"/>
    </source>
</evidence>
<dbReference type="AlphaFoldDB" id="A0A4R7KVY3"/>
<dbReference type="Proteomes" id="UP000295325">
    <property type="component" value="Unassembled WGS sequence"/>
</dbReference>
<dbReference type="GO" id="GO:0008236">
    <property type="term" value="F:serine-type peptidase activity"/>
    <property type="evidence" value="ECO:0007669"/>
    <property type="project" value="UniProtKB-KW"/>
</dbReference>
<dbReference type="PROSITE" id="PS50106">
    <property type="entry name" value="PDZ"/>
    <property type="match status" value="1"/>
</dbReference>
<keyword evidence="4 5" id="KW-0720">Serine protease</keyword>
<keyword evidence="6" id="KW-0812">Transmembrane</keyword>
<dbReference type="SMART" id="SM00245">
    <property type="entry name" value="TSPc"/>
    <property type="match status" value="1"/>
</dbReference>
<evidence type="ECO:0000256" key="2">
    <source>
        <dbReference type="ARBA" id="ARBA00022670"/>
    </source>
</evidence>
<dbReference type="Pfam" id="PF03572">
    <property type="entry name" value="Peptidase_S41"/>
    <property type="match status" value="1"/>
</dbReference>
<dbReference type="PANTHER" id="PTHR32060:SF30">
    <property type="entry name" value="CARBOXY-TERMINAL PROCESSING PROTEASE CTPA"/>
    <property type="match status" value="1"/>
</dbReference>
<evidence type="ECO:0000313" key="9">
    <source>
        <dbReference type="Proteomes" id="UP000295325"/>
    </source>
</evidence>
<dbReference type="SMART" id="SM00228">
    <property type="entry name" value="PDZ"/>
    <property type="match status" value="1"/>
</dbReference>
<dbReference type="GO" id="GO:0006508">
    <property type="term" value="P:proteolysis"/>
    <property type="evidence" value="ECO:0007669"/>
    <property type="project" value="UniProtKB-KW"/>
</dbReference>
<dbReference type="InterPro" id="IPR004447">
    <property type="entry name" value="Peptidase_S41A"/>
</dbReference>
<dbReference type="FunFam" id="2.30.42.10:FF:000063">
    <property type="entry name" value="Peptidase, S41 family"/>
    <property type="match status" value="1"/>
</dbReference>
<keyword evidence="3 5" id="KW-0378">Hydrolase</keyword>
<dbReference type="SUPFAM" id="SSF52096">
    <property type="entry name" value="ClpP/crotonase"/>
    <property type="match status" value="1"/>
</dbReference>
<dbReference type="Pfam" id="PF17820">
    <property type="entry name" value="PDZ_6"/>
    <property type="match status" value="1"/>
</dbReference>
<dbReference type="CDD" id="cd07560">
    <property type="entry name" value="Peptidase_S41_CPP"/>
    <property type="match status" value="1"/>
</dbReference>
<comment type="similarity">
    <text evidence="1 5">Belongs to the peptidase S41A family.</text>
</comment>
<dbReference type="Pfam" id="PF22694">
    <property type="entry name" value="CtpB_N-like"/>
    <property type="match status" value="1"/>
</dbReference>
<dbReference type="RefSeq" id="WP_133626828.1">
    <property type="nucleotide sequence ID" value="NZ_SOAZ01000001.1"/>
</dbReference>
<evidence type="ECO:0000256" key="4">
    <source>
        <dbReference type="ARBA" id="ARBA00022825"/>
    </source>
</evidence>
<dbReference type="Gene3D" id="3.90.226.10">
    <property type="entry name" value="2-enoyl-CoA Hydratase, Chain A, domain 1"/>
    <property type="match status" value="1"/>
</dbReference>
<dbReference type="EMBL" id="SOAZ01000001">
    <property type="protein sequence ID" value="TDT63711.1"/>
    <property type="molecule type" value="Genomic_DNA"/>
</dbReference>
<feature type="transmembrane region" description="Helical" evidence="6">
    <location>
        <begin position="20"/>
        <end position="41"/>
    </location>
</feature>
<dbReference type="InterPro" id="IPR036034">
    <property type="entry name" value="PDZ_sf"/>
</dbReference>
<dbReference type="InterPro" id="IPR029045">
    <property type="entry name" value="ClpP/crotonase-like_dom_sf"/>
</dbReference>
<evidence type="ECO:0000313" key="8">
    <source>
        <dbReference type="EMBL" id="TDT63711.1"/>
    </source>
</evidence>
<comment type="caution">
    <text evidence="8">The sequence shown here is derived from an EMBL/GenBank/DDBJ whole genome shotgun (WGS) entry which is preliminary data.</text>
</comment>
<keyword evidence="2 5" id="KW-0645">Protease</keyword>
<dbReference type="GO" id="GO:0004175">
    <property type="term" value="F:endopeptidase activity"/>
    <property type="evidence" value="ECO:0007669"/>
    <property type="project" value="TreeGrafter"/>
</dbReference>
<dbReference type="Gene3D" id="2.30.42.10">
    <property type="match status" value="1"/>
</dbReference>
<evidence type="ECO:0000256" key="3">
    <source>
        <dbReference type="ARBA" id="ARBA00022801"/>
    </source>
</evidence>
<dbReference type="OrthoDB" id="9812068at2"/>
<keyword evidence="6" id="KW-0472">Membrane</keyword>
<organism evidence="8 9">
    <name type="scientific">Fonticella tunisiensis</name>
    <dbReference type="NCBI Taxonomy" id="1096341"/>
    <lineage>
        <taxon>Bacteria</taxon>
        <taxon>Bacillati</taxon>
        <taxon>Bacillota</taxon>
        <taxon>Clostridia</taxon>
        <taxon>Eubacteriales</taxon>
        <taxon>Clostridiaceae</taxon>
        <taxon>Fonticella</taxon>
    </lineage>
</organism>
<dbReference type="GO" id="GO:0007165">
    <property type="term" value="P:signal transduction"/>
    <property type="evidence" value="ECO:0007669"/>
    <property type="project" value="TreeGrafter"/>
</dbReference>
<evidence type="ECO:0000256" key="5">
    <source>
        <dbReference type="RuleBase" id="RU004404"/>
    </source>
</evidence>
<evidence type="ECO:0000259" key="7">
    <source>
        <dbReference type="PROSITE" id="PS50106"/>
    </source>
</evidence>
<dbReference type="InterPro" id="IPR055210">
    <property type="entry name" value="CtpA/B_N"/>
</dbReference>
<feature type="domain" description="PDZ" evidence="7">
    <location>
        <begin position="108"/>
        <end position="176"/>
    </location>
</feature>
<keyword evidence="6" id="KW-1133">Transmembrane helix</keyword>
<name>A0A4R7KVY3_9CLOT</name>
<reference evidence="8 9" key="1">
    <citation type="submission" date="2019-03" db="EMBL/GenBank/DDBJ databases">
        <title>Genomic Encyclopedia of Type Strains, Phase IV (KMG-IV): sequencing the most valuable type-strain genomes for metagenomic binning, comparative biology and taxonomic classification.</title>
        <authorList>
            <person name="Goeker M."/>
        </authorList>
    </citation>
    <scope>NUCLEOTIDE SEQUENCE [LARGE SCALE GENOMIC DNA]</scope>
    <source>
        <strain evidence="8 9">DSM 24455</strain>
    </source>
</reference>